<proteinExistence type="predicted"/>
<keyword evidence="3" id="KW-0804">Transcription</keyword>
<evidence type="ECO:0000256" key="4">
    <source>
        <dbReference type="SAM" id="MobiDB-lite"/>
    </source>
</evidence>
<keyword evidence="7" id="KW-1185">Reference proteome</keyword>
<dbReference type="GO" id="GO:0003700">
    <property type="term" value="F:DNA-binding transcription factor activity"/>
    <property type="evidence" value="ECO:0007669"/>
    <property type="project" value="InterPro"/>
</dbReference>
<evidence type="ECO:0000313" key="6">
    <source>
        <dbReference type="EMBL" id="SAK99453.1"/>
    </source>
</evidence>
<dbReference type="PANTHER" id="PTHR46796">
    <property type="entry name" value="HTH-TYPE TRANSCRIPTIONAL ACTIVATOR RHAS-RELATED"/>
    <property type="match status" value="1"/>
</dbReference>
<gene>
    <name evidence="6" type="ORF">AWB76_07722</name>
</gene>
<dbReference type="EMBL" id="FCOI02000066">
    <property type="protein sequence ID" value="SAK99453.1"/>
    <property type="molecule type" value="Genomic_DNA"/>
</dbReference>
<dbReference type="InterPro" id="IPR032783">
    <property type="entry name" value="AraC_lig"/>
</dbReference>
<dbReference type="Pfam" id="PF12833">
    <property type="entry name" value="HTH_18"/>
    <property type="match status" value="1"/>
</dbReference>
<dbReference type="RefSeq" id="WP_244173695.1">
    <property type="nucleotide sequence ID" value="NZ_FCOI02000066.1"/>
</dbReference>
<dbReference type="InterPro" id="IPR050204">
    <property type="entry name" value="AraC_XylS_family_regulators"/>
</dbReference>
<dbReference type="Pfam" id="PF12852">
    <property type="entry name" value="Cupin_6"/>
    <property type="match status" value="1"/>
</dbReference>
<evidence type="ECO:0000256" key="2">
    <source>
        <dbReference type="ARBA" id="ARBA00023125"/>
    </source>
</evidence>
<accession>A0A158DY53</accession>
<dbReference type="SMART" id="SM00342">
    <property type="entry name" value="HTH_ARAC"/>
    <property type="match status" value="1"/>
</dbReference>
<evidence type="ECO:0000259" key="5">
    <source>
        <dbReference type="PROSITE" id="PS01124"/>
    </source>
</evidence>
<feature type="domain" description="HTH araC/xylS-type" evidence="5">
    <location>
        <begin position="237"/>
        <end position="335"/>
    </location>
</feature>
<dbReference type="Gene3D" id="1.10.10.60">
    <property type="entry name" value="Homeodomain-like"/>
    <property type="match status" value="1"/>
</dbReference>
<keyword evidence="2" id="KW-0238">DNA-binding</keyword>
<dbReference type="InterPro" id="IPR018062">
    <property type="entry name" value="HTH_AraC-typ_CS"/>
</dbReference>
<evidence type="ECO:0000313" key="7">
    <source>
        <dbReference type="Proteomes" id="UP000054624"/>
    </source>
</evidence>
<dbReference type="InterPro" id="IPR018060">
    <property type="entry name" value="HTH_AraC"/>
</dbReference>
<feature type="region of interest" description="Disordered" evidence="4">
    <location>
        <begin position="1"/>
        <end position="21"/>
    </location>
</feature>
<dbReference type="AlphaFoldDB" id="A0A158DY53"/>
<dbReference type="PANTHER" id="PTHR46796:SF7">
    <property type="entry name" value="ARAC FAMILY TRANSCRIPTIONAL REGULATOR"/>
    <property type="match status" value="1"/>
</dbReference>
<dbReference type="GO" id="GO:0043565">
    <property type="term" value="F:sequence-specific DNA binding"/>
    <property type="evidence" value="ECO:0007669"/>
    <property type="project" value="InterPro"/>
</dbReference>
<dbReference type="SUPFAM" id="SSF46689">
    <property type="entry name" value="Homeodomain-like"/>
    <property type="match status" value="2"/>
</dbReference>
<sequence length="347" mass="38352">MQPSSDAKDPSIGISLPDPHHPDGEWHMDLLSKALSDLRSDTVVTGRFTLSAPWAFVKPAVPGVPFRMCTGNPFYLVVEGMHPVFVQEGDFVLLPHGHQHTLCSSLDIPAIPLATLLRENDVHPRVNTPLTVRAGGNGPVSDIYTSIVGFRETRRNPFLSVLPPLIHIHSGDPAVPPWLKATLTSFIEESMSCQPGWAMAASRLADVLFIHLLRAYLTNTAARDAGWLRAMTDTHLVKAMALIHRQPSRPWTVDDLAAEAGMSRSRFSARFLELVGETPIAHLTAYRMYLAAGQLMHGKARLMEVAHNVGYSSEKAFTRAFRRWAGMPPMKYGKTATDMRDLTGYPF</sequence>
<dbReference type="InterPro" id="IPR009057">
    <property type="entry name" value="Homeodomain-like_sf"/>
</dbReference>
<dbReference type="STRING" id="1777137.AWB76_07722"/>
<evidence type="ECO:0000256" key="1">
    <source>
        <dbReference type="ARBA" id="ARBA00023015"/>
    </source>
</evidence>
<keyword evidence="1" id="KW-0805">Transcription regulation</keyword>
<dbReference type="PROSITE" id="PS00041">
    <property type="entry name" value="HTH_ARAC_FAMILY_1"/>
    <property type="match status" value="1"/>
</dbReference>
<protein>
    <submittedName>
        <fullName evidence="6">AraC family transcriptional regulator</fullName>
    </submittedName>
</protein>
<dbReference type="Proteomes" id="UP000054624">
    <property type="component" value="Unassembled WGS sequence"/>
</dbReference>
<evidence type="ECO:0000256" key="3">
    <source>
        <dbReference type="ARBA" id="ARBA00023163"/>
    </source>
</evidence>
<name>A0A158DY53_9BURK</name>
<reference evidence="7" key="1">
    <citation type="submission" date="2016-01" db="EMBL/GenBank/DDBJ databases">
        <authorList>
            <person name="Peeters Charlotte."/>
        </authorList>
    </citation>
    <scope>NUCLEOTIDE SEQUENCE [LARGE SCALE GENOMIC DNA]</scope>
</reference>
<organism evidence="6 7">
    <name type="scientific">Caballeronia temeraria</name>
    <dbReference type="NCBI Taxonomy" id="1777137"/>
    <lineage>
        <taxon>Bacteria</taxon>
        <taxon>Pseudomonadati</taxon>
        <taxon>Pseudomonadota</taxon>
        <taxon>Betaproteobacteria</taxon>
        <taxon>Burkholderiales</taxon>
        <taxon>Burkholderiaceae</taxon>
        <taxon>Caballeronia</taxon>
    </lineage>
</organism>
<dbReference type="PROSITE" id="PS01124">
    <property type="entry name" value="HTH_ARAC_FAMILY_2"/>
    <property type="match status" value="1"/>
</dbReference>